<dbReference type="SUPFAM" id="SSF49503">
    <property type="entry name" value="Cupredoxins"/>
    <property type="match status" value="1"/>
</dbReference>
<feature type="domain" description="EfeO-type cupredoxin-like" evidence="2">
    <location>
        <begin position="21"/>
        <end position="104"/>
    </location>
</feature>
<evidence type="ECO:0000313" key="4">
    <source>
        <dbReference type="Proteomes" id="UP000050509"/>
    </source>
</evidence>
<name>A0A0P9D537_9CHLR</name>
<dbReference type="PANTHER" id="PTHR36507:SF1">
    <property type="entry name" value="BLL1555 PROTEIN"/>
    <property type="match status" value="1"/>
</dbReference>
<feature type="region of interest" description="Disordered" evidence="1">
    <location>
        <begin position="1"/>
        <end position="27"/>
    </location>
</feature>
<dbReference type="Gene3D" id="2.60.40.420">
    <property type="entry name" value="Cupredoxins - blue copper proteins"/>
    <property type="match status" value="1"/>
</dbReference>
<feature type="compositionally biased region" description="Low complexity" evidence="1">
    <location>
        <begin position="14"/>
        <end position="27"/>
    </location>
</feature>
<dbReference type="Proteomes" id="UP000050509">
    <property type="component" value="Unassembled WGS sequence"/>
</dbReference>
<evidence type="ECO:0000256" key="1">
    <source>
        <dbReference type="SAM" id="MobiDB-lite"/>
    </source>
</evidence>
<dbReference type="EMBL" id="LJCR01003156">
    <property type="protein sequence ID" value="KPV47868.1"/>
    <property type="molecule type" value="Genomic_DNA"/>
</dbReference>
<dbReference type="InterPro" id="IPR052721">
    <property type="entry name" value="ET_Amicyanin"/>
</dbReference>
<proteinExistence type="predicted"/>
<comment type="caution">
    <text evidence="3">The sequence shown here is derived from an EMBL/GenBank/DDBJ whole genome shotgun (WGS) entry which is preliminary data.</text>
</comment>
<reference evidence="3 4" key="1">
    <citation type="submission" date="2015-09" db="EMBL/GenBank/DDBJ databases">
        <title>Draft genome sequence of Kouleothrix aurantiaca JCM 19913.</title>
        <authorList>
            <person name="Hemp J."/>
        </authorList>
    </citation>
    <scope>NUCLEOTIDE SEQUENCE [LARGE SCALE GENOMIC DNA]</scope>
    <source>
        <strain evidence="3 4">COM-B</strain>
    </source>
</reference>
<gene>
    <name evidence="3" type="ORF">SE17_41135</name>
</gene>
<dbReference type="AlphaFoldDB" id="A0A0P9D537"/>
<organism evidence="3 4">
    <name type="scientific">Kouleothrix aurantiaca</name>
    <dbReference type="NCBI Taxonomy" id="186479"/>
    <lineage>
        <taxon>Bacteria</taxon>
        <taxon>Bacillati</taxon>
        <taxon>Chloroflexota</taxon>
        <taxon>Chloroflexia</taxon>
        <taxon>Chloroflexales</taxon>
        <taxon>Roseiflexineae</taxon>
        <taxon>Roseiflexaceae</taxon>
        <taxon>Kouleothrix</taxon>
    </lineage>
</organism>
<dbReference type="InterPro" id="IPR008972">
    <property type="entry name" value="Cupredoxin"/>
</dbReference>
<evidence type="ECO:0000313" key="3">
    <source>
        <dbReference type="EMBL" id="KPV47868.1"/>
    </source>
</evidence>
<protein>
    <recommendedName>
        <fullName evidence="2">EfeO-type cupredoxin-like domain-containing protein</fullName>
    </recommendedName>
</protein>
<evidence type="ECO:0000259" key="2">
    <source>
        <dbReference type="Pfam" id="PF13473"/>
    </source>
</evidence>
<dbReference type="PANTHER" id="PTHR36507">
    <property type="entry name" value="BLL1555 PROTEIN"/>
    <property type="match status" value="1"/>
</dbReference>
<dbReference type="Pfam" id="PF13473">
    <property type="entry name" value="Cupredoxin_1"/>
    <property type="match status" value="1"/>
</dbReference>
<keyword evidence="4" id="KW-1185">Reference proteome</keyword>
<accession>A0A0P9D537</accession>
<dbReference type="InterPro" id="IPR028096">
    <property type="entry name" value="EfeO_Cupredoxin"/>
</dbReference>
<sequence length="114" mass="11630">MSGVIKVGDGGGAAQPAAQPAAQAPAPQTVGVSMKDFEFGPVEIKVKVGNTIAWKNDGAKPHSATASDASFDTAIFQPGDTKSVTFSKAGTFKYYCQLHGTPDGNGMVGTVIVE</sequence>